<dbReference type="InterPro" id="IPR054529">
    <property type="entry name" value="TcaA_2nd"/>
</dbReference>
<feature type="coiled-coil region" evidence="1">
    <location>
        <begin position="367"/>
        <end position="394"/>
    </location>
</feature>
<sequence length="500" mass="56487">MKFCKNCGHELRDEAKVCTNCGAAVMAGAADNKKEPAYVTPETPSEAPREPMDPKKKKKIIILVSTIAVIIIALFIAYKVLENMASPDAALDNISEAVINEDAGAFQNAVTTDISEEEALAYFSYVDTELGMSKYQDMINEQKIYLADGIAGNEIHDGAHTLLSIKQNGSKYLFFDDYQFVIPKSNVYVEETGGLDTFEYEFAGETAVWTTSDSKFNELIPGNYNFEGTGIINESEEYEASVQVSFADYYDRVEGMLQADLYNVELVVPVLSYYGMDIDSEDISLTLNGEAVAEDKELDSYPKIGPFKYDEEYMMEGSLAYAGETFEMDSVTLNINADSDELYSDYEESIPYYTLEVKFDEEALYDQQEKASEQEKIEENRESFEEDMEANAENLVRDYLNALEFMYMFDDIGEVEPFIAEGSDVLDILQGNMDNDSFGNMDIQRVSFSNYSKDGNDIVIDAETRRMHDDIDDPVTYSTRYTIQYNPETLELKITNFNDL</sequence>
<dbReference type="Pfam" id="PF13240">
    <property type="entry name" value="Zn_Ribbon_1"/>
    <property type="match status" value="1"/>
</dbReference>
<keyword evidence="1" id="KW-0175">Coiled coil</keyword>
<name>A0A6V7RCJ4_9STAP</name>
<reference evidence="5 7" key="1">
    <citation type="submission" date="2020-07" db="EMBL/GenBank/DDBJ databases">
        <authorList>
            <person name="Criscuolo A."/>
        </authorList>
    </citation>
    <scope>NUCLEOTIDE SEQUENCE [LARGE SCALE GENOMIC DNA]</scope>
    <source>
        <strain evidence="5">CIP111751</strain>
    </source>
</reference>
<comment type="caution">
    <text evidence="5">The sequence shown here is derived from an EMBL/GenBank/DDBJ whole genome shotgun (WGS) entry which is preliminary data.</text>
</comment>
<evidence type="ECO:0000259" key="3">
    <source>
        <dbReference type="Pfam" id="PF13240"/>
    </source>
</evidence>
<dbReference type="Proteomes" id="UP000534001">
    <property type="component" value="Unassembled WGS sequence"/>
</dbReference>
<accession>A0A6V7RCJ4</accession>
<keyword evidence="2" id="KW-0812">Transmembrane</keyword>
<evidence type="ECO:0000256" key="1">
    <source>
        <dbReference type="SAM" id="Coils"/>
    </source>
</evidence>
<dbReference type="RefSeq" id="WP_184281649.1">
    <property type="nucleotide sequence ID" value="NZ_BMCO01000001.1"/>
</dbReference>
<evidence type="ECO:0000256" key="2">
    <source>
        <dbReference type="SAM" id="Phobius"/>
    </source>
</evidence>
<keyword evidence="2" id="KW-0472">Membrane</keyword>
<dbReference type="PANTHER" id="PTHR40038:SF1">
    <property type="entry name" value="MEMBRANE-ASSOCIATED PROTEIN TCAA"/>
    <property type="match status" value="1"/>
</dbReference>
<evidence type="ECO:0000313" key="5">
    <source>
        <dbReference type="EMBL" id="CAD2074637.1"/>
    </source>
</evidence>
<dbReference type="InterPro" id="IPR026870">
    <property type="entry name" value="Zinc_ribbon_dom"/>
</dbReference>
<keyword evidence="8" id="KW-1185">Reference proteome</keyword>
<proteinExistence type="predicted"/>
<feature type="domain" description="Zinc-ribbon" evidence="3">
    <location>
        <begin position="3"/>
        <end position="24"/>
    </location>
</feature>
<dbReference type="PANTHER" id="PTHR40038">
    <property type="entry name" value="MEMBRANE-ASSOCIATED PROTEIN TCAA"/>
    <property type="match status" value="1"/>
</dbReference>
<dbReference type="Pfam" id="PF22813">
    <property type="entry name" value="TcaA_2nd"/>
    <property type="match status" value="1"/>
</dbReference>
<dbReference type="Proteomes" id="UP000545588">
    <property type="component" value="Unassembled WGS sequence"/>
</dbReference>
<dbReference type="EMBL" id="CAJEWA010000005">
    <property type="protein sequence ID" value="CAD2074637.1"/>
    <property type="molecule type" value="Genomic_DNA"/>
</dbReference>
<protein>
    <submittedName>
        <fullName evidence="6">Membrane protein YvbJ</fullName>
    </submittedName>
</protein>
<dbReference type="AlphaFoldDB" id="A0A6V7RCJ4"/>
<dbReference type="EMBL" id="JACHFF010000001">
    <property type="protein sequence ID" value="MBB6422694.1"/>
    <property type="molecule type" value="Genomic_DNA"/>
</dbReference>
<evidence type="ECO:0000313" key="8">
    <source>
        <dbReference type="Proteomes" id="UP000545588"/>
    </source>
</evidence>
<organism evidence="5 7">
    <name type="scientific">Jeotgalicoccus coquinae</name>
    <dbReference type="NCBI Taxonomy" id="709509"/>
    <lineage>
        <taxon>Bacteria</taxon>
        <taxon>Bacillati</taxon>
        <taxon>Bacillota</taxon>
        <taxon>Bacilli</taxon>
        <taxon>Bacillales</taxon>
        <taxon>Staphylococcaceae</taxon>
        <taxon>Jeotgalicoccus</taxon>
    </lineage>
</organism>
<evidence type="ECO:0000313" key="7">
    <source>
        <dbReference type="Proteomes" id="UP000534001"/>
    </source>
</evidence>
<gene>
    <name evidence="6" type="ORF">HNR41_000620</name>
    <name evidence="5" type="ORF">JEOCOQ751_00985</name>
</gene>
<evidence type="ECO:0000259" key="4">
    <source>
        <dbReference type="Pfam" id="PF22813"/>
    </source>
</evidence>
<reference evidence="6 8" key="2">
    <citation type="submission" date="2020-08" db="EMBL/GenBank/DDBJ databases">
        <title>Genomic Encyclopedia of Type Strains, Phase IV (KMG-IV): sequencing the most valuable type-strain genomes for metagenomic binning, comparative biology and taxonomic classification.</title>
        <authorList>
            <person name="Goeker M."/>
        </authorList>
    </citation>
    <scope>NUCLEOTIDE SEQUENCE [LARGE SCALE GENOMIC DNA]</scope>
    <source>
        <strain evidence="6 8">DSM 22419</strain>
    </source>
</reference>
<feature type="domain" description="TcaA second" evidence="4">
    <location>
        <begin position="87"/>
        <end position="182"/>
    </location>
</feature>
<evidence type="ECO:0000313" key="6">
    <source>
        <dbReference type="EMBL" id="MBB6422694.1"/>
    </source>
</evidence>
<feature type="transmembrane region" description="Helical" evidence="2">
    <location>
        <begin position="60"/>
        <end position="78"/>
    </location>
</feature>
<keyword evidence="2" id="KW-1133">Transmembrane helix</keyword>